<accession>A0A1B7KWF0</accession>
<comment type="caution">
    <text evidence="1">The sequence shown here is derived from an EMBL/GenBank/DDBJ whole genome shotgun (WGS) entry which is preliminary data.</text>
</comment>
<dbReference type="Gene3D" id="3.30.420.40">
    <property type="match status" value="2"/>
</dbReference>
<dbReference type="Gene3D" id="3.30.1490.300">
    <property type="match status" value="1"/>
</dbReference>
<dbReference type="InterPro" id="IPR050696">
    <property type="entry name" value="FtsA/MreB"/>
</dbReference>
<dbReference type="AlphaFoldDB" id="A0A1B7KWF0"/>
<name>A0A1B7KWF0_PARTM</name>
<reference evidence="2" key="1">
    <citation type="submission" date="2016-05" db="EMBL/GenBank/DDBJ databases">
        <authorList>
            <person name="Wang W."/>
            <person name="Zhu L."/>
        </authorList>
    </citation>
    <scope>NUCLEOTIDE SEQUENCE [LARGE SCALE GENOMIC DNA]</scope>
    <source>
        <strain evidence="2">W-2</strain>
    </source>
</reference>
<dbReference type="InterPro" id="IPR005883">
    <property type="entry name" value="PilM"/>
</dbReference>
<organism evidence="1 2">
    <name type="scientific">Parageobacillus thermoglucosidasius</name>
    <name type="common">Geobacillus thermoglucosidasius</name>
    <dbReference type="NCBI Taxonomy" id="1426"/>
    <lineage>
        <taxon>Bacteria</taxon>
        <taxon>Bacillati</taxon>
        <taxon>Bacillota</taxon>
        <taxon>Bacilli</taxon>
        <taxon>Bacillales</taxon>
        <taxon>Anoxybacillaceae</taxon>
        <taxon>Parageobacillus</taxon>
    </lineage>
</organism>
<evidence type="ECO:0000313" key="1">
    <source>
        <dbReference type="EMBL" id="OAT74357.1"/>
    </source>
</evidence>
<dbReference type="InterPro" id="IPR043129">
    <property type="entry name" value="ATPase_NBD"/>
</dbReference>
<dbReference type="Proteomes" id="UP000078290">
    <property type="component" value="Unassembled WGS sequence"/>
</dbReference>
<dbReference type="EMBL" id="LXMA01000001">
    <property type="protein sequence ID" value="OAT74357.1"/>
    <property type="molecule type" value="Genomic_DNA"/>
</dbReference>
<dbReference type="PANTHER" id="PTHR32432">
    <property type="entry name" value="CELL DIVISION PROTEIN FTSA-RELATED"/>
    <property type="match status" value="1"/>
</dbReference>
<evidence type="ECO:0000313" key="2">
    <source>
        <dbReference type="Proteomes" id="UP000078290"/>
    </source>
</evidence>
<dbReference type="PIRSF" id="PIRSF019169">
    <property type="entry name" value="PilM"/>
    <property type="match status" value="1"/>
</dbReference>
<dbReference type="RefSeq" id="WP_064549678.1">
    <property type="nucleotide sequence ID" value="NZ_LXMA01000001.1"/>
</dbReference>
<proteinExistence type="predicted"/>
<dbReference type="Pfam" id="PF11104">
    <property type="entry name" value="PilM_2"/>
    <property type="match status" value="1"/>
</dbReference>
<dbReference type="OrthoDB" id="2690797at2"/>
<sequence>MKMFTFFQPRHKVANLVIKDHIIRYVETKANDPLSVHKWGERQLAKGIIHDGKIMDRETLEMILEECVDEWKIKKRRVRFIVPDSFVIIRRLPLPADLEEDEIRGYLFMELGTTIPLPFDNPVFDYVIFEKTQEATTVLLFAAPEDLVLSYAQLLEEAKLRPIAADVSPLCAYRLFYIADQAKKDDHILLIQFDQSSVNVSAFHQHKPVFMRHLLLEQYEDINIEKGRQRFVDPFEDIYKEMERMMRFYSFSIHQGKQQITRVFLMGDHPRLSHVYQSLQERLDVPVELLSAAMASTVDIRYHLAWGLALKEGNDDVRRY</sequence>
<dbReference type="SUPFAM" id="SSF53067">
    <property type="entry name" value="Actin-like ATPase domain"/>
    <property type="match status" value="1"/>
</dbReference>
<dbReference type="PANTHER" id="PTHR32432:SF3">
    <property type="entry name" value="ETHANOLAMINE UTILIZATION PROTEIN EUTJ"/>
    <property type="match status" value="1"/>
</dbReference>
<protein>
    <submittedName>
        <fullName evidence="1">Pilus assembly protein PilM</fullName>
    </submittedName>
</protein>
<gene>
    <name evidence="1" type="ORF">A7K69_01195</name>
</gene>